<keyword evidence="2" id="KW-0732">Signal</keyword>
<keyword evidence="1" id="KW-0645">Protease</keyword>
<organism evidence="4 5">
    <name type="scientific">Paenimyroides baculatum</name>
    <dbReference type="NCBI Taxonomy" id="2608000"/>
    <lineage>
        <taxon>Bacteria</taxon>
        <taxon>Pseudomonadati</taxon>
        <taxon>Bacteroidota</taxon>
        <taxon>Flavobacteriia</taxon>
        <taxon>Flavobacteriales</taxon>
        <taxon>Flavobacteriaceae</taxon>
        <taxon>Paenimyroides</taxon>
    </lineage>
</organism>
<dbReference type="PANTHER" id="PTHR11010:SF38">
    <property type="entry name" value="LYSOSOMAL PRO-X CARBOXYPEPTIDASE"/>
    <property type="match status" value="1"/>
</dbReference>
<dbReference type="AlphaFoldDB" id="A0A5M6CQT5"/>
<dbReference type="RefSeq" id="WP_150011646.1">
    <property type="nucleotide sequence ID" value="NZ_VWSG01000004.1"/>
</dbReference>
<comment type="caution">
    <text evidence="4">The sequence shown here is derived from an EMBL/GenBank/DDBJ whole genome shotgun (WGS) entry which is preliminary data.</text>
</comment>
<accession>A0A5M6CQT5</accession>
<dbReference type="Proteomes" id="UP000325141">
    <property type="component" value="Unassembled WGS sequence"/>
</dbReference>
<evidence type="ECO:0008006" key="6">
    <source>
        <dbReference type="Google" id="ProtNLM"/>
    </source>
</evidence>
<dbReference type="GO" id="GO:0006508">
    <property type="term" value="P:proteolysis"/>
    <property type="evidence" value="ECO:0007669"/>
    <property type="project" value="UniProtKB-KW"/>
</dbReference>
<sequence>MKTKNILITFLLLFFWVHATSQSLLPKLQQIFGTENVVSANSSVFNEYYYINVKQPIDHTDTNKGYFYQRIFLGHNNTQSPTLLETSGYQIPPFVTIDTKLELTELLNANQVYVEHRYFGKSVPDATNAYLTCKQASGDYHNIRQLLGKIYPNKWLSSGTSKGGYATLAYKYYYPNDVNASFAYVAPFPLEKEDKRPETFLEEKRKTEVGKRIFEYQLYLLKNKKELMPVFDKMVKTAGMNTKPLTDTEILYDYAVLEMDFTFWQNDPSIQNFERYINESYDYLVKEGFVTPIELNNFEDKMVIYLLDCVHGFTDPNYTPHYYQAFSEMGYYGYNEKPFEKYLKQKDYALEIFAQKTVTYNSDNAKAIKIFTETTIDKMIFIYGANDPWTATSVTVPPKSDNLLLVHPTANHSVEIGDFSAKEKEKIMERLNFWLK</sequence>
<evidence type="ECO:0000256" key="1">
    <source>
        <dbReference type="ARBA" id="ARBA00022670"/>
    </source>
</evidence>
<proteinExistence type="predicted"/>
<keyword evidence="5" id="KW-1185">Reference proteome</keyword>
<dbReference type="Gene3D" id="3.40.50.1820">
    <property type="entry name" value="alpha/beta hydrolase"/>
    <property type="match status" value="2"/>
</dbReference>
<dbReference type="PANTHER" id="PTHR11010">
    <property type="entry name" value="PROTEASE S28 PRO-X CARBOXYPEPTIDASE-RELATED"/>
    <property type="match status" value="1"/>
</dbReference>
<evidence type="ECO:0000256" key="2">
    <source>
        <dbReference type="ARBA" id="ARBA00022729"/>
    </source>
</evidence>
<keyword evidence="3" id="KW-0378">Hydrolase</keyword>
<dbReference type="EMBL" id="VWSG01000004">
    <property type="protein sequence ID" value="KAA5535529.1"/>
    <property type="molecule type" value="Genomic_DNA"/>
</dbReference>
<dbReference type="GO" id="GO:0008239">
    <property type="term" value="F:dipeptidyl-peptidase activity"/>
    <property type="evidence" value="ECO:0007669"/>
    <property type="project" value="TreeGrafter"/>
</dbReference>
<evidence type="ECO:0000313" key="5">
    <source>
        <dbReference type="Proteomes" id="UP000325141"/>
    </source>
</evidence>
<protein>
    <recommendedName>
        <fullName evidence="6">PS-10 peptidase S37</fullName>
    </recommendedName>
</protein>
<evidence type="ECO:0000256" key="3">
    <source>
        <dbReference type="ARBA" id="ARBA00022801"/>
    </source>
</evidence>
<dbReference type="InterPro" id="IPR029058">
    <property type="entry name" value="AB_hydrolase_fold"/>
</dbReference>
<reference evidence="4 5" key="1">
    <citation type="submission" date="2019-09" db="EMBL/GenBank/DDBJ databases">
        <title>Genome sequence and assembly of Flavobacterium sp.</title>
        <authorList>
            <person name="Chhetri G."/>
        </authorList>
    </citation>
    <scope>NUCLEOTIDE SEQUENCE [LARGE SCALE GENOMIC DNA]</scope>
    <source>
        <strain evidence="4 5">SNL9</strain>
    </source>
</reference>
<dbReference type="InterPro" id="IPR008761">
    <property type="entry name" value="Peptidase_S37"/>
</dbReference>
<gene>
    <name evidence="4" type="ORF">F0460_07030</name>
</gene>
<dbReference type="SUPFAM" id="SSF53474">
    <property type="entry name" value="alpha/beta-Hydrolases"/>
    <property type="match status" value="1"/>
</dbReference>
<dbReference type="Pfam" id="PF05576">
    <property type="entry name" value="Peptidase_S37"/>
    <property type="match status" value="1"/>
</dbReference>
<name>A0A5M6CQT5_9FLAO</name>
<evidence type="ECO:0000313" key="4">
    <source>
        <dbReference type="EMBL" id="KAA5535529.1"/>
    </source>
</evidence>